<proteinExistence type="predicted"/>
<reference evidence="1 2" key="2">
    <citation type="journal article" date="2022" name="Mol. Ecol. Resour.">
        <title>The genomes of chicory, endive, great burdock and yacon provide insights into Asteraceae paleo-polyploidization history and plant inulin production.</title>
        <authorList>
            <person name="Fan W."/>
            <person name="Wang S."/>
            <person name="Wang H."/>
            <person name="Wang A."/>
            <person name="Jiang F."/>
            <person name="Liu H."/>
            <person name="Zhao H."/>
            <person name="Xu D."/>
            <person name="Zhang Y."/>
        </authorList>
    </citation>
    <scope>NUCLEOTIDE SEQUENCE [LARGE SCALE GENOMIC DNA]</scope>
    <source>
        <strain evidence="2">cv. Yunnan</strain>
        <tissue evidence="1">Leaves</tissue>
    </source>
</reference>
<sequence length="113" mass="12587">MKCCNYVFSIMSLTKLSGGALRNNCSKARRIARFGNREGQIISAFRRFCGVLIRLATVDQGSLSLLFSGLPIFTIGFDLWFHFLILILILRTLSNICCLLLDLLVVLGDVGQD</sequence>
<keyword evidence="2" id="KW-1185">Reference proteome</keyword>
<accession>A0ACB9JAX6</accession>
<dbReference type="Proteomes" id="UP001056120">
    <property type="component" value="Linkage Group LG04"/>
</dbReference>
<organism evidence="1 2">
    <name type="scientific">Smallanthus sonchifolius</name>
    <dbReference type="NCBI Taxonomy" id="185202"/>
    <lineage>
        <taxon>Eukaryota</taxon>
        <taxon>Viridiplantae</taxon>
        <taxon>Streptophyta</taxon>
        <taxon>Embryophyta</taxon>
        <taxon>Tracheophyta</taxon>
        <taxon>Spermatophyta</taxon>
        <taxon>Magnoliopsida</taxon>
        <taxon>eudicotyledons</taxon>
        <taxon>Gunneridae</taxon>
        <taxon>Pentapetalae</taxon>
        <taxon>asterids</taxon>
        <taxon>campanulids</taxon>
        <taxon>Asterales</taxon>
        <taxon>Asteraceae</taxon>
        <taxon>Asteroideae</taxon>
        <taxon>Heliantheae alliance</taxon>
        <taxon>Millerieae</taxon>
        <taxon>Smallanthus</taxon>
    </lineage>
</organism>
<name>A0ACB9JAX6_9ASTR</name>
<evidence type="ECO:0000313" key="2">
    <source>
        <dbReference type="Proteomes" id="UP001056120"/>
    </source>
</evidence>
<dbReference type="EMBL" id="CM042021">
    <property type="protein sequence ID" value="KAI3817507.1"/>
    <property type="molecule type" value="Genomic_DNA"/>
</dbReference>
<comment type="caution">
    <text evidence="1">The sequence shown here is derived from an EMBL/GenBank/DDBJ whole genome shotgun (WGS) entry which is preliminary data.</text>
</comment>
<protein>
    <submittedName>
        <fullName evidence="1">Uncharacterized protein</fullName>
    </submittedName>
</protein>
<reference evidence="2" key="1">
    <citation type="journal article" date="2022" name="Mol. Ecol. Resour.">
        <title>The genomes of chicory, endive, great burdock and yacon provide insights into Asteraceae palaeo-polyploidization history and plant inulin production.</title>
        <authorList>
            <person name="Fan W."/>
            <person name="Wang S."/>
            <person name="Wang H."/>
            <person name="Wang A."/>
            <person name="Jiang F."/>
            <person name="Liu H."/>
            <person name="Zhao H."/>
            <person name="Xu D."/>
            <person name="Zhang Y."/>
        </authorList>
    </citation>
    <scope>NUCLEOTIDE SEQUENCE [LARGE SCALE GENOMIC DNA]</scope>
    <source>
        <strain evidence="2">cv. Yunnan</strain>
    </source>
</reference>
<gene>
    <name evidence="1" type="ORF">L1987_11299</name>
</gene>
<evidence type="ECO:0000313" key="1">
    <source>
        <dbReference type="EMBL" id="KAI3817507.1"/>
    </source>
</evidence>